<dbReference type="Gene3D" id="3.40.50.1820">
    <property type="entry name" value="alpha/beta hydrolase"/>
    <property type="match status" value="1"/>
</dbReference>
<reference evidence="2" key="1">
    <citation type="journal article" date="2020" name="Stud. Mycol.">
        <title>101 Dothideomycetes genomes: a test case for predicting lifestyles and emergence of pathogens.</title>
        <authorList>
            <person name="Haridas S."/>
            <person name="Albert R."/>
            <person name="Binder M."/>
            <person name="Bloem J."/>
            <person name="Labutti K."/>
            <person name="Salamov A."/>
            <person name="Andreopoulos B."/>
            <person name="Baker S."/>
            <person name="Barry K."/>
            <person name="Bills G."/>
            <person name="Bluhm B."/>
            <person name="Cannon C."/>
            <person name="Castanera R."/>
            <person name="Culley D."/>
            <person name="Daum C."/>
            <person name="Ezra D."/>
            <person name="Gonzalez J."/>
            <person name="Henrissat B."/>
            <person name="Kuo A."/>
            <person name="Liang C."/>
            <person name="Lipzen A."/>
            <person name="Lutzoni F."/>
            <person name="Magnuson J."/>
            <person name="Mondo S."/>
            <person name="Nolan M."/>
            <person name="Ohm R."/>
            <person name="Pangilinan J."/>
            <person name="Park H.-J."/>
            <person name="Ramirez L."/>
            <person name="Alfaro M."/>
            <person name="Sun H."/>
            <person name="Tritt A."/>
            <person name="Yoshinaga Y."/>
            <person name="Zwiers L.-H."/>
            <person name="Turgeon B."/>
            <person name="Goodwin S."/>
            <person name="Spatafora J."/>
            <person name="Crous P."/>
            <person name="Grigoriev I."/>
        </authorList>
    </citation>
    <scope>NUCLEOTIDE SEQUENCE</scope>
    <source>
        <strain evidence="2">CBS 113818</strain>
    </source>
</reference>
<dbReference type="PANTHER" id="PTHR23024">
    <property type="entry name" value="ARYLACETAMIDE DEACETYLASE"/>
    <property type="match status" value="1"/>
</dbReference>
<dbReference type="InterPro" id="IPR013094">
    <property type="entry name" value="AB_hydrolase_3"/>
</dbReference>
<feature type="domain" description="Alpha/beta hydrolase fold-3" evidence="1">
    <location>
        <begin position="48"/>
        <end position="172"/>
    </location>
</feature>
<evidence type="ECO:0000313" key="2">
    <source>
        <dbReference type="EMBL" id="KAF2830360.1"/>
    </source>
</evidence>
<dbReference type="GO" id="GO:0016787">
    <property type="term" value="F:hydrolase activity"/>
    <property type="evidence" value="ECO:0007669"/>
    <property type="project" value="UniProtKB-KW"/>
</dbReference>
<sequence length="313" mass="35054">MSFHTTAATRFDSFDFYQTSYKQIGDHAIEVNVLVPKTIKPGKHPLFVKWHGGGLTAGTAAYPNWFSAFLVPFLHRNNAIAVLPNYRLAPEHNGDDMLEDMADFWTWFRSSFPVYVASKVPSIELDFSKVLVSGDSAGGWCALQSIIILPQSTIKACLVQYPVTNAFPTSLDDTPMGESIPPKKVLDDFLASIVPGTIISSALPPARDAVAPMLRAHGRWGEFFGTGKHLMPDTRIEDAMFFVPTYIIHGKDDTNVPVKWSHAFVEKAQQTFPETRFELVTPPGDHGFDAEIYEEDEPWLGEMLRNVEEDWLF</sequence>
<dbReference type="OrthoDB" id="19653at2759"/>
<organism evidence="2 3">
    <name type="scientific">Ophiobolus disseminans</name>
    <dbReference type="NCBI Taxonomy" id="1469910"/>
    <lineage>
        <taxon>Eukaryota</taxon>
        <taxon>Fungi</taxon>
        <taxon>Dikarya</taxon>
        <taxon>Ascomycota</taxon>
        <taxon>Pezizomycotina</taxon>
        <taxon>Dothideomycetes</taxon>
        <taxon>Pleosporomycetidae</taxon>
        <taxon>Pleosporales</taxon>
        <taxon>Pleosporineae</taxon>
        <taxon>Phaeosphaeriaceae</taxon>
        <taxon>Ophiobolus</taxon>
    </lineage>
</organism>
<keyword evidence="2" id="KW-0378">Hydrolase</keyword>
<dbReference type="InterPro" id="IPR029058">
    <property type="entry name" value="AB_hydrolase_fold"/>
</dbReference>
<dbReference type="PANTHER" id="PTHR23024:SF339">
    <property type="entry name" value="ALPHA_BETA HYDROLASE FOLD-3 DOMAIN-CONTAINING PROTEIN"/>
    <property type="match status" value="1"/>
</dbReference>
<dbReference type="AlphaFoldDB" id="A0A6A7AAL3"/>
<dbReference type="EMBL" id="MU006219">
    <property type="protein sequence ID" value="KAF2830360.1"/>
    <property type="molecule type" value="Genomic_DNA"/>
</dbReference>
<proteinExistence type="predicted"/>
<keyword evidence="3" id="KW-1185">Reference proteome</keyword>
<gene>
    <name evidence="2" type="ORF">CC86DRAFT_402404</name>
</gene>
<dbReference type="Proteomes" id="UP000799424">
    <property type="component" value="Unassembled WGS sequence"/>
</dbReference>
<name>A0A6A7AAL3_9PLEO</name>
<dbReference type="SUPFAM" id="SSF53474">
    <property type="entry name" value="alpha/beta-Hydrolases"/>
    <property type="match status" value="1"/>
</dbReference>
<dbReference type="Pfam" id="PF07859">
    <property type="entry name" value="Abhydrolase_3"/>
    <property type="match status" value="1"/>
</dbReference>
<accession>A0A6A7AAL3</accession>
<evidence type="ECO:0000313" key="3">
    <source>
        <dbReference type="Proteomes" id="UP000799424"/>
    </source>
</evidence>
<evidence type="ECO:0000259" key="1">
    <source>
        <dbReference type="Pfam" id="PF07859"/>
    </source>
</evidence>
<protein>
    <submittedName>
        <fullName evidence="2">Alpha/beta-hydrolase</fullName>
    </submittedName>
</protein>
<dbReference type="InterPro" id="IPR050466">
    <property type="entry name" value="Carboxylest/Gibb_receptor"/>
</dbReference>